<dbReference type="EMBL" id="CP032125">
    <property type="protein sequence ID" value="AXX99693.1"/>
    <property type="molecule type" value="Genomic_DNA"/>
</dbReference>
<proteinExistence type="predicted"/>
<evidence type="ECO:0000313" key="2">
    <source>
        <dbReference type="Proteomes" id="UP000261704"/>
    </source>
</evidence>
<gene>
    <name evidence="1" type="ORF">BAR1_04680</name>
</gene>
<accession>A0A347ULG5</accession>
<evidence type="ECO:0000313" key="1">
    <source>
        <dbReference type="EMBL" id="AXX99693.1"/>
    </source>
</evidence>
<reference evidence="1 2" key="1">
    <citation type="submission" date="2018-09" db="EMBL/GenBank/DDBJ databases">
        <title>Profundibacter amoris BAR1 gen. nov., sp. nov., a new member of the Roseobacter clade isolated at Lokis Castle Vent Field on the Arctic Mid-Oceanic Ridge.</title>
        <authorList>
            <person name="Le Moine Bauer S."/>
            <person name="Sjoeberg A.G."/>
            <person name="L'Haridon S."/>
            <person name="Stokke R."/>
            <person name="Roalkvam I."/>
            <person name="Steen I.H."/>
            <person name="Dahle H."/>
        </authorList>
    </citation>
    <scope>NUCLEOTIDE SEQUENCE [LARGE SCALE GENOMIC DNA]</scope>
    <source>
        <strain evidence="1 2">BAR1</strain>
    </source>
</reference>
<organism evidence="1 2">
    <name type="scientific">Profundibacter amoris</name>
    <dbReference type="NCBI Taxonomy" id="2171755"/>
    <lineage>
        <taxon>Bacteria</taxon>
        <taxon>Pseudomonadati</taxon>
        <taxon>Pseudomonadota</taxon>
        <taxon>Alphaproteobacteria</taxon>
        <taxon>Rhodobacterales</taxon>
        <taxon>Paracoccaceae</taxon>
        <taxon>Profundibacter</taxon>
    </lineage>
</organism>
<dbReference type="KEGG" id="pamo:BAR1_04680"/>
<dbReference type="Proteomes" id="UP000261704">
    <property type="component" value="Chromosome"/>
</dbReference>
<dbReference type="OrthoDB" id="5515745at2"/>
<name>A0A347ULG5_9RHOB</name>
<dbReference type="AlphaFoldDB" id="A0A347ULG5"/>
<protein>
    <submittedName>
        <fullName evidence="1">Uncharacterized protein</fullName>
    </submittedName>
</protein>
<keyword evidence="2" id="KW-1185">Reference proteome</keyword>
<sequence length="84" mass="9505">MLTDQEWDDLSVIIRDKEGLYSDRNTKFLAEYEKITGYRETNSNAIFHHIASQYGPPCAACNKPLRTPRATFCAACGAQSNYEP</sequence>